<keyword evidence="2" id="KW-1185">Reference proteome</keyword>
<reference evidence="2" key="1">
    <citation type="journal article" date="2022" name="Mol. Ecol. Resour.">
        <title>The genomes of chicory, endive, great burdock and yacon provide insights into Asteraceae palaeo-polyploidization history and plant inulin production.</title>
        <authorList>
            <person name="Fan W."/>
            <person name="Wang S."/>
            <person name="Wang H."/>
            <person name="Wang A."/>
            <person name="Jiang F."/>
            <person name="Liu H."/>
            <person name="Zhao H."/>
            <person name="Xu D."/>
            <person name="Zhang Y."/>
        </authorList>
    </citation>
    <scope>NUCLEOTIDE SEQUENCE [LARGE SCALE GENOMIC DNA]</scope>
    <source>
        <strain evidence="2">cv. Yunnan</strain>
    </source>
</reference>
<dbReference type="Proteomes" id="UP001056120">
    <property type="component" value="Linkage Group LG22"/>
</dbReference>
<reference evidence="1 2" key="2">
    <citation type="journal article" date="2022" name="Mol. Ecol. Resour.">
        <title>The genomes of chicory, endive, great burdock and yacon provide insights into Asteraceae paleo-polyploidization history and plant inulin production.</title>
        <authorList>
            <person name="Fan W."/>
            <person name="Wang S."/>
            <person name="Wang H."/>
            <person name="Wang A."/>
            <person name="Jiang F."/>
            <person name="Liu H."/>
            <person name="Zhao H."/>
            <person name="Xu D."/>
            <person name="Zhang Y."/>
        </authorList>
    </citation>
    <scope>NUCLEOTIDE SEQUENCE [LARGE SCALE GENOMIC DNA]</scope>
    <source>
        <strain evidence="2">cv. Yunnan</strain>
        <tissue evidence="1">Leaves</tissue>
    </source>
</reference>
<name>A0ACB9BU68_9ASTR</name>
<organism evidence="1 2">
    <name type="scientific">Smallanthus sonchifolius</name>
    <dbReference type="NCBI Taxonomy" id="185202"/>
    <lineage>
        <taxon>Eukaryota</taxon>
        <taxon>Viridiplantae</taxon>
        <taxon>Streptophyta</taxon>
        <taxon>Embryophyta</taxon>
        <taxon>Tracheophyta</taxon>
        <taxon>Spermatophyta</taxon>
        <taxon>Magnoliopsida</taxon>
        <taxon>eudicotyledons</taxon>
        <taxon>Gunneridae</taxon>
        <taxon>Pentapetalae</taxon>
        <taxon>asterids</taxon>
        <taxon>campanulids</taxon>
        <taxon>Asterales</taxon>
        <taxon>Asteraceae</taxon>
        <taxon>Asteroideae</taxon>
        <taxon>Heliantheae alliance</taxon>
        <taxon>Millerieae</taxon>
        <taxon>Smallanthus</taxon>
    </lineage>
</organism>
<proteinExistence type="predicted"/>
<comment type="caution">
    <text evidence="1">The sequence shown here is derived from an EMBL/GenBank/DDBJ whole genome shotgun (WGS) entry which is preliminary data.</text>
</comment>
<protein>
    <submittedName>
        <fullName evidence="1">Uncharacterized protein</fullName>
    </submittedName>
</protein>
<dbReference type="EMBL" id="CM042039">
    <property type="protein sequence ID" value="KAI3725469.1"/>
    <property type="molecule type" value="Genomic_DNA"/>
</dbReference>
<gene>
    <name evidence="1" type="ORF">L1987_65257</name>
</gene>
<evidence type="ECO:0000313" key="1">
    <source>
        <dbReference type="EMBL" id="KAI3725469.1"/>
    </source>
</evidence>
<accession>A0ACB9BU68</accession>
<evidence type="ECO:0000313" key="2">
    <source>
        <dbReference type="Proteomes" id="UP001056120"/>
    </source>
</evidence>
<sequence>MKLYGLHDLRNIIIPSKELLQWQNLEKIIISDKSPIEEIFEAFEGNNGLSKLPVLEFPKLREVELFKLDLKHIRWTVLKFPNLTRLSIDNCDCLEYVFTSSMVGNLMQLQELHIVHCSNVEVIVKEVEVQDPTRVNEVEFRCLKSLELLDLQSMKGFCLGRQDFQWPSLDTLDIKYCPKIVVFTNGNSTTPKLKTIDTKYESIDAMENPNFFIMTLTQEPTATLLVRSVAVQSLEQAGLLSNYLIISFDITSEEFREVNLPDSLSHNQSYHNLSMSKLRESLVVLEEVVEANNPVFGVWMMEDGVPSSFTKLFNVNTRYVPVKGFRKSGKPIIVEDLGINEIEPSSKVYHYMETLLLLDQPDYIIYVKGKHYIAKWRANKRRLLRHTSKTMIYSIATPPFPQVLLSSLVTRKP</sequence>